<keyword evidence="6 12" id="KW-0418">Kinase</keyword>
<keyword evidence="3" id="KW-0597">Phosphoprotein</keyword>
<keyword evidence="7" id="KW-0067">ATP-binding</keyword>
<dbReference type="PANTHER" id="PTHR24421">
    <property type="entry name" value="NITRATE/NITRITE SENSOR PROTEIN NARX-RELATED"/>
    <property type="match status" value="1"/>
</dbReference>
<dbReference type="InterPro" id="IPR050482">
    <property type="entry name" value="Sensor_HK_TwoCompSys"/>
</dbReference>
<comment type="caution">
    <text evidence="12">The sequence shown here is derived from an EMBL/GenBank/DDBJ whole genome shotgun (WGS) entry which is preliminary data.</text>
</comment>
<evidence type="ECO:0000256" key="8">
    <source>
        <dbReference type="ARBA" id="ARBA00023012"/>
    </source>
</evidence>
<evidence type="ECO:0000256" key="9">
    <source>
        <dbReference type="SAM" id="MobiDB-lite"/>
    </source>
</evidence>
<feature type="domain" description="Signal transduction histidine kinase subgroup 3 dimerisation and phosphoacceptor" evidence="11">
    <location>
        <begin position="232"/>
        <end position="296"/>
    </location>
</feature>
<comment type="catalytic activity">
    <reaction evidence="1">
        <text>ATP + protein L-histidine = ADP + protein N-phospho-L-histidine.</text>
        <dbReference type="EC" id="2.7.13.3"/>
    </reaction>
</comment>
<evidence type="ECO:0000256" key="7">
    <source>
        <dbReference type="ARBA" id="ARBA00022840"/>
    </source>
</evidence>
<reference evidence="12 13" key="1">
    <citation type="submission" date="2018-09" db="EMBL/GenBank/DDBJ databases">
        <title>YIM PH 21725 draft genome.</title>
        <authorList>
            <person name="Miao C."/>
        </authorList>
    </citation>
    <scope>NUCLEOTIDE SEQUENCE [LARGE SCALE GENOMIC DNA]</scope>
    <source>
        <strain evidence="13">YIM PH21725</strain>
    </source>
</reference>
<dbReference type="Proteomes" id="UP000285112">
    <property type="component" value="Unassembled WGS sequence"/>
</dbReference>
<evidence type="ECO:0000256" key="4">
    <source>
        <dbReference type="ARBA" id="ARBA00022679"/>
    </source>
</evidence>
<dbReference type="EC" id="2.7.13.3" evidence="2"/>
<dbReference type="InterPro" id="IPR036890">
    <property type="entry name" value="HATPase_C_sf"/>
</dbReference>
<organism evidence="12 13">
    <name type="scientific">Amycolatopsis panacis</name>
    <dbReference type="NCBI Taxonomy" id="2340917"/>
    <lineage>
        <taxon>Bacteria</taxon>
        <taxon>Bacillati</taxon>
        <taxon>Actinomycetota</taxon>
        <taxon>Actinomycetes</taxon>
        <taxon>Pseudonocardiales</taxon>
        <taxon>Pseudonocardiaceae</taxon>
        <taxon>Amycolatopsis</taxon>
    </lineage>
</organism>
<dbReference type="OrthoDB" id="227596at2"/>
<dbReference type="GO" id="GO:0000155">
    <property type="term" value="F:phosphorelay sensor kinase activity"/>
    <property type="evidence" value="ECO:0007669"/>
    <property type="project" value="InterPro"/>
</dbReference>
<evidence type="ECO:0000313" key="12">
    <source>
        <dbReference type="EMBL" id="RJQ89332.1"/>
    </source>
</evidence>
<evidence type="ECO:0000259" key="11">
    <source>
        <dbReference type="Pfam" id="PF07730"/>
    </source>
</evidence>
<evidence type="ECO:0000256" key="2">
    <source>
        <dbReference type="ARBA" id="ARBA00012438"/>
    </source>
</evidence>
<feature type="region of interest" description="Disordered" evidence="9">
    <location>
        <begin position="498"/>
        <end position="529"/>
    </location>
</feature>
<proteinExistence type="predicted"/>
<accession>A0A419I9K6</accession>
<evidence type="ECO:0000256" key="1">
    <source>
        <dbReference type="ARBA" id="ARBA00000085"/>
    </source>
</evidence>
<sequence>MLFGQGFDALGQGTAELIGQCALSHGDPSCRNGWTLTFGSGRQVRGPCSVSGVEEAARRWRRVTLDVVLWALLCLIAVDDTFWATNQELIYGLVSVTAAVMTARRWPAVSLAVTVATSLVVSFAWHSKVATWEFFLLVALCYLAGLRMPKARAAVAIWGTVVVAGLAAAALLPDGFDALGTALGILAFAGIAPFLVGRHMRLRKELTQEGWRRAEELESRYRLVARETRMRERARIASDMHDSLGHELSLIAVRAAALEVAAGLDKQQSVAAGQLRAGAAQATERLREIIGVLREDAAPVEPVQGDLGELIDRARSSGIEIEAQPVDLDGAPQMVARAVYRVVQEGLTNAAKHAPGAAVTVTVTSSAETTEVLVRNAAPPAGPLPGSSGQRGLIGLQERVRLIGGTLRAEPVDGGFEVEARLPHAAAPAPEPGDDEVVGQAARQRELVRRDVRRSLVQAILVPSALLGVVLGVTGVVFLVQWHESKLSSSAYARLEPGEPRERLAASLPSRQRTSLPAANEPPRPPGANCEYYGTDRTWLDLNRSAYRLCFADGRLVTKDFYSEDEP</sequence>
<dbReference type="Gene3D" id="3.30.565.10">
    <property type="entry name" value="Histidine kinase-like ATPase, C-terminal domain"/>
    <property type="match status" value="1"/>
</dbReference>
<name>A0A419I9K6_9PSEU</name>
<gene>
    <name evidence="12" type="ORF">D5S19_04640</name>
</gene>
<evidence type="ECO:0000256" key="5">
    <source>
        <dbReference type="ARBA" id="ARBA00022741"/>
    </source>
</evidence>
<keyword evidence="4" id="KW-0808">Transferase</keyword>
<dbReference type="Pfam" id="PF07730">
    <property type="entry name" value="HisKA_3"/>
    <property type="match status" value="1"/>
</dbReference>
<dbReference type="GO" id="GO:0016020">
    <property type="term" value="C:membrane"/>
    <property type="evidence" value="ECO:0007669"/>
    <property type="project" value="InterPro"/>
</dbReference>
<keyword evidence="13" id="KW-1185">Reference proteome</keyword>
<dbReference type="GO" id="GO:0046983">
    <property type="term" value="F:protein dimerization activity"/>
    <property type="evidence" value="ECO:0007669"/>
    <property type="project" value="InterPro"/>
</dbReference>
<dbReference type="SUPFAM" id="SSF55874">
    <property type="entry name" value="ATPase domain of HSP90 chaperone/DNA topoisomerase II/histidine kinase"/>
    <property type="match status" value="1"/>
</dbReference>
<evidence type="ECO:0000256" key="3">
    <source>
        <dbReference type="ARBA" id="ARBA00022553"/>
    </source>
</evidence>
<keyword evidence="10" id="KW-0472">Membrane</keyword>
<keyword evidence="8" id="KW-0902">Two-component regulatory system</keyword>
<dbReference type="PANTHER" id="PTHR24421:SF10">
    <property type="entry name" value="NITRATE_NITRITE SENSOR PROTEIN NARQ"/>
    <property type="match status" value="1"/>
</dbReference>
<dbReference type="CDD" id="cd16917">
    <property type="entry name" value="HATPase_UhpB-NarQ-NarX-like"/>
    <property type="match status" value="1"/>
</dbReference>
<keyword evidence="10" id="KW-0812">Transmembrane</keyword>
<dbReference type="InterPro" id="IPR011712">
    <property type="entry name" value="Sig_transdc_His_kin_sub3_dim/P"/>
</dbReference>
<dbReference type="GO" id="GO:0005524">
    <property type="term" value="F:ATP binding"/>
    <property type="evidence" value="ECO:0007669"/>
    <property type="project" value="UniProtKB-KW"/>
</dbReference>
<feature type="transmembrane region" description="Helical" evidence="10">
    <location>
        <begin position="129"/>
        <end position="146"/>
    </location>
</feature>
<evidence type="ECO:0000313" key="13">
    <source>
        <dbReference type="Proteomes" id="UP000285112"/>
    </source>
</evidence>
<feature type="transmembrane region" description="Helical" evidence="10">
    <location>
        <begin position="459"/>
        <end position="482"/>
    </location>
</feature>
<keyword evidence="10" id="KW-1133">Transmembrane helix</keyword>
<dbReference type="EMBL" id="QZFV01000060">
    <property type="protein sequence ID" value="RJQ89332.1"/>
    <property type="molecule type" value="Genomic_DNA"/>
</dbReference>
<feature type="transmembrane region" description="Helical" evidence="10">
    <location>
        <begin position="153"/>
        <end position="172"/>
    </location>
</feature>
<protein>
    <recommendedName>
        <fullName evidence="2">histidine kinase</fullName>
        <ecNumber evidence="2">2.7.13.3</ecNumber>
    </recommendedName>
</protein>
<dbReference type="AlphaFoldDB" id="A0A419I9K6"/>
<dbReference type="Gene3D" id="1.20.5.1930">
    <property type="match status" value="1"/>
</dbReference>
<evidence type="ECO:0000256" key="10">
    <source>
        <dbReference type="SAM" id="Phobius"/>
    </source>
</evidence>
<evidence type="ECO:0000256" key="6">
    <source>
        <dbReference type="ARBA" id="ARBA00022777"/>
    </source>
</evidence>
<feature type="transmembrane region" description="Helical" evidence="10">
    <location>
        <begin position="178"/>
        <end position="196"/>
    </location>
</feature>
<keyword evidence="5" id="KW-0547">Nucleotide-binding</keyword>
<feature type="transmembrane region" description="Helical" evidence="10">
    <location>
        <begin position="106"/>
        <end position="123"/>
    </location>
</feature>